<protein>
    <submittedName>
        <fullName evidence="3">Uncharacterized protein</fullName>
    </submittedName>
</protein>
<dbReference type="EMBL" id="FPLD01000033">
    <property type="protein sequence ID" value="SGY88781.1"/>
    <property type="molecule type" value="Genomic_DNA"/>
</dbReference>
<evidence type="ECO:0000313" key="5">
    <source>
        <dbReference type="Proteomes" id="UP000183794"/>
    </source>
</evidence>
<name>A0A1K9YYT5_9GAMM</name>
<dbReference type="Proteomes" id="UP000183794">
    <property type="component" value="Unassembled WGS sequence"/>
</dbReference>
<evidence type="ECO:0000313" key="2">
    <source>
        <dbReference type="EMBL" id="SGY85946.1"/>
    </source>
</evidence>
<keyword evidence="4" id="KW-1185">Reference proteome</keyword>
<proteinExistence type="predicted"/>
<feature type="chain" id="PRO_5012205178" evidence="1">
    <location>
        <begin position="17"/>
        <end position="43"/>
    </location>
</feature>
<organism evidence="3 5">
    <name type="scientific">Moritella viscosa</name>
    <dbReference type="NCBI Taxonomy" id="80854"/>
    <lineage>
        <taxon>Bacteria</taxon>
        <taxon>Pseudomonadati</taxon>
        <taxon>Pseudomonadota</taxon>
        <taxon>Gammaproteobacteria</taxon>
        <taxon>Alteromonadales</taxon>
        <taxon>Moritellaceae</taxon>
        <taxon>Moritella</taxon>
    </lineage>
</organism>
<reference evidence="3 5" key="1">
    <citation type="submission" date="2016-11" db="EMBL/GenBank/DDBJ databases">
        <authorList>
            <person name="Jaros S."/>
            <person name="Januszkiewicz K."/>
            <person name="Wedrychowicz H."/>
        </authorList>
    </citation>
    <scope>NUCLEOTIDE SEQUENCE [LARGE SCALE GENOMIC DNA]</scope>
    <source>
        <strain evidence="3">NVI 5450</strain>
    </source>
</reference>
<evidence type="ECO:0000256" key="1">
    <source>
        <dbReference type="SAM" id="SignalP"/>
    </source>
</evidence>
<evidence type="ECO:0000313" key="3">
    <source>
        <dbReference type="EMBL" id="SGY88781.1"/>
    </source>
</evidence>
<sequence length="43" mass="4488">MIAGFTAIFARLVVSAAAPAPALLSSMAEVVEDWYDAAYVEGL</sequence>
<dbReference type="AlphaFoldDB" id="A0A1K9YYT5"/>
<keyword evidence="1" id="KW-0732">Signal</keyword>
<dbReference type="EMBL" id="FPLJ01000029">
    <property type="protein sequence ID" value="SGY85946.1"/>
    <property type="molecule type" value="Genomic_DNA"/>
</dbReference>
<gene>
    <name evidence="2" type="ORF">MT2528_0946</name>
    <name evidence="3" type="ORF">NVI5450_0911</name>
</gene>
<evidence type="ECO:0000313" key="4">
    <source>
        <dbReference type="Proteomes" id="UP000182660"/>
    </source>
</evidence>
<dbReference type="Proteomes" id="UP000182660">
    <property type="component" value="Unassembled WGS sequence"/>
</dbReference>
<reference evidence="2 4" key="2">
    <citation type="submission" date="2016-11" db="EMBL/GenBank/DDBJ databases">
        <authorList>
            <person name="Klemetsen T."/>
        </authorList>
    </citation>
    <scope>NUCLEOTIDE SEQUENCE [LARGE SCALE GENOMIC DNA]</scope>
    <source>
        <strain evidence="2">MT 2528</strain>
    </source>
</reference>
<accession>A0A1K9YYT5</accession>
<feature type="signal peptide" evidence="1">
    <location>
        <begin position="1"/>
        <end position="16"/>
    </location>
</feature>